<evidence type="ECO:0000313" key="10">
    <source>
        <dbReference type="Proteomes" id="UP000633205"/>
    </source>
</evidence>
<organism evidence="9 10">
    <name type="scientific">Microbacterium faecale</name>
    <dbReference type="NCBI Taxonomy" id="1804630"/>
    <lineage>
        <taxon>Bacteria</taxon>
        <taxon>Bacillati</taxon>
        <taxon>Actinomycetota</taxon>
        <taxon>Actinomycetes</taxon>
        <taxon>Micrococcales</taxon>
        <taxon>Microbacteriaceae</taxon>
        <taxon>Microbacterium</taxon>
    </lineage>
</organism>
<accession>A0A916Y4T3</accession>
<evidence type="ECO:0000256" key="1">
    <source>
        <dbReference type="ARBA" id="ARBA00022670"/>
    </source>
</evidence>
<evidence type="ECO:0000256" key="3">
    <source>
        <dbReference type="ARBA" id="ARBA00022801"/>
    </source>
</evidence>
<name>A0A916Y4T3_9MICO</name>
<dbReference type="AlphaFoldDB" id="A0A916Y4T3"/>
<keyword evidence="5 6" id="KW-0482">Metalloprotease</keyword>
<dbReference type="InterPro" id="IPR001915">
    <property type="entry name" value="Peptidase_M48"/>
</dbReference>
<dbReference type="GO" id="GO:0004222">
    <property type="term" value="F:metalloendopeptidase activity"/>
    <property type="evidence" value="ECO:0007669"/>
    <property type="project" value="InterPro"/>
</dbReference>
<protein>
    <submittedName>
        <fullName evidence="9">Zn-dependent protease</fullName>
    </submittedName>
</protein>
<evidence type="ECO:0000256" key="2">
    <source>
        <dbReference type="ARBA" id="ARBA00022723"/>
    </source>
</evidence>
<dbReference type="RefSeq" id="WP_188710957.1">
    <property type="nucleotide sequence ID" value="NZ_BMHO01000001.1"/>
</dbReference>
<evidence type="ECO:0000259" key="8">
    <source>
        <dbReference type="Pfam" id="PF01435"/>
    </source>
</evidence>
<dbReference type="Gene3D" id="3.30.2010.10">
    <property type="entry name" value="Metalloproteases ('zincins'), catalytic domain"/>
    <property type="match status" value="1"/>
</dbReference>
<keyword evidence="7" id="KW-1133">Transmembrane helix</keyword>
<dbReference type="GO" id="GO:0046872">
    <property type="term" value="F:metal ion binding"/>
    <property type="evidence" value="ECO:0007669"/>
    <property type="project" value="UniProtKB-KW"/>
</dbReference>
<proteinExistence type="inferred from homology"/>
<keyword evidence="1 6" id="KW-0645">Protease</keyword>
<dbReference type="PANTHER" id="PTHR34978:SF3">
    <property type="entry name" value="SLR0241 PROTEIN"/>
    <property type="match status" value="1"/>
</dbReference>
<evidence type="ECO:0000256" key="7">
    <source>
        <dbReference type="SAM" id="Phobius"/>
    </source>
</evidence>
<evidence type="ECO:0000256" key="4">
    <source>
        <dbReference type="ARBA" id="ARBA00022833"/>
    </source>
</evidence>
<keyword evidence="3 6" id="KW-0378">Hydrolase</keyword>
<comment type="similarity">
    <text evidence="6">Belongs to the peptidase M48 family.</text>
</comment>
<sequence>MTPFVMPLLLVVALVLAAAAGPHLIRAASPLLMRTPRAAVVILASSLALWVAAFAAVSLVLAWLMTGPRVLSEPLGQVCQRCLAAASPFDPTNMIETSVPRVLLLALPAAVLAALVGIGILRALRHAQRTRAAAAAVASQATRATVRGIDVLLVEDAHPLAFSLPRRRGGIVISTGLLSALDPDETIAVLEHERAHVRQRHHLIIGAIEAIAWPLRWIPLVAAVADAIPHYLEIAADNHARHRAGTPALASALLKLGSPHISADIFRGATAAPVLHAAGPSRVHQLVAPTAIRSALLPIATFLTMLAAFAVVAVGVHGPYMYVLATGCQLPA</sequence>
<feature type="transmembrane region" description="Helical" evidence="7">
    <location>
        <begin position="295"/>
        <end position="316"/>
    </location>
</feature>
<keyword evidence="4 6" id="KW-0862">Zinc</keyword>
<comment type="caution">
    <text evidence="9">The sequence shown here is derived from an EMBL/GenBank/DDBJ whole genome shotgun (WGS) entry which is preliminary data.</text>
</comment>
<evidence type="ECO:0000256" key="5">
    <source>
        <dbReference type="ARBA" id="ARBA00023049"/>
    </source>
</evidence>
<feature type="transmembrane region" description="Helical" evidence="7">
    <location>
        <begin position="102"/>
        <end position="121"/>
    </location>
</feature>
<reference evidence="9" key="2">
    <citation type="submission" date="2020-09" db="EMBL/GenBank/DDBJ databases">
        <authorList>
            <person name="Sun Q."/>
            <person name="Zhou Y."/>
        </authorList>
    </citation>
    <scope>NUCLEOTIDE SEQUENCE</scope>
    <source>
        <strain evidence="9">CGMCC 1.15152</strain>
    </source>
</reference>
<gene>
    <name evidence="9" type="ORF">GCM10010915_07490</name>
</gene>
<dbReference type="PANTHER" id="PTHR34978">
    <property type="entry name" value="POSSIBLE SENSOR-TRANSDUCER PROTEIN BLAR"/>
    <property type="match status" value="1"/>
</dbReference>
<evidence type="ECO:0000256" key="6">
    <source>
        <dbReference type="RuleBase" id="RU003983"/>
    </source>
</evidence>
<dbReference type="InterPro" id="IPR052173">
    <property type="entry name" value="Beta-lactam_resp_regulator"/>
</dbReference>
<comment type="cofactor">
    <cofactor evidence="6">
        <name>Zn(2+)</name>
        <dbReference type="ChEBI" id="CHEBI:29105"/>
    </cofactor>
    <text evidence="6">Binds 1 zinc ion per subunit.</text>
</comment>
<dbReference type="Pfam" id="PF01435">
    <property type="entry name" value="Peptidase_M48"/>
    <property type="match status" value="1"/>
</dbReference>
<feature type="domain" description="Peptidase M48" evidence="8">
    <location>
        <begin position="137"/>
        <end position="204"/>
    </location>
</feature>
<dbReference type="GO" id="GO:0006508">
    <property type="term" value="P:proteolysis"/>
    <property type="evidence" value="ECO:0007669"/>
    <property type="project" value="UniProtKB-KW"/>
</dbReference>
<evidence type="ECO:0000313" key="9">
    <source>
        <dbReference type="EMBL" id="GGD29777.1"/>
    </source>
</evidence>
<dbReference type="EMBL" id="BMHO01000001">
    <property type="protein sequence ID" value="GGD29777.1"/>
    <property type="molecule type" value="Genomic_DNA"/>
</dbReference>
<dbReference type="Proteomes" id="UP000633205">
    <property type="component" value="Unassembled WGS sequence"/>
</dbReference>
<reference evidence="9" key="1">
    <citation type="journal article" date="2014" name="Int. J. Syst. Evol. Microbiol.">
        <title>Complete genome sequence of Corynebacterium casei LMG S-19264T (=DSM 44701T), isolated from a smear-ripened cheese.</title>
        <authorList>
            <consortium name="US DOE Joint Genome Institute (JGI-PGF)"/>
            <person name="Walter F."/>
            <person name="Albersmeier A."/>
            <person name="Kalinowski J."/>
            <person name="Ruckert C."/>
        </authorList>
    </citation>
    <scope>NUCLEOTIDE SEQUENCE</scope>
    <source>
        <strain evidence="9">CGMCC 1.15152</strain>
    </source>
</reference>
<keyword evidence="10" id="KW-1185">Reference proteome</keyword>
<keyword evidence="7" id="KW-0472">Membrane</keyword>
<dbReference type="CDD" id="cd07326">
    <property type="entry name" value="M56_BlaR1_MecR1_like"/>
    <property type="match status" value="1"/>
</dbReference>
<feature type="transmembrane region" description="Helical" evidence="7">
    <location>
        <begin position="37"/>
        <end position="64"/>
    </location>
</feature>
<keyword evidence="7" id="KW-0812">Transmembrane</keyword>
<keyword evidence="2" id="KW-0479">Metal-binding</keyword>